<dbReference type="WBParaSite" id="Pan_g11396.t1">
    <property type="protein sequence ID" value="Pan_g11396.t1"/>
    <property type="gene ID" value="Pan_g11396"/>
</dbReference>
<keyword evidence="1" id="KW-1133">Transmembrane helix</keyword>
<protein>
    <submittedName>
        <fullName evidence="3">Uncharacterized protein</fullName>
    </submittedName>
</protein>
<organism evidence="2 3">
    <name type="scientific">Panagrellus redivivus</name>
    <name type="common">Microworm</name>
    <dbReference type="NCBI Taxonomy" id="6233"/>
    <lineage>
        <taxon>Eukaryota</taxon>
        <taxon>Metazoa</taxon>
        <taxon>Ecdysozoa</taxon>
        <taxon>Nematoda</taxon>
        <taxon>Chromadorea</taxon>
        <taxon>Rhabditida</taxon>
        <taxon>Tylenchina</taxon>
        <taxon>Panagrolaimomorpha</taxon>
        <taxon>Panagrolaimoidea</taxon>
        <taxon>Panagrolaimidae</taxon>
        <taxon>Panagrellus</taxon>
    </lineage>
</organism>
<reference evidence="3" key="2">
    <citation type="submission" date="2020-10" db="UniProtKB">
        <authorList>
            <consortium name="WormBaseParasite"/>
        </authorList>
    </citation>
    <scope>IDENTIFICATION</scope>
</reference>
<reference evidence="2" key="1">
    <citation type="journal article" date="2013" name="Genetics">
        <title>The draft genome and transcriptome of Panagrellus redivivus are shaped by the harsh demands of a free-living lifestyle.</title>
        <authorList>
            <person name="Srinivasan J."/>
            <person name="Dillman A.R."/>
            <person name="Macchietto M.G."/>
            <person name="Heikkinen L."/>
            <person name="Lakso M."/>
            <person name="Fracchia K.M."/>
            <person name="Antoshechkin I."/>
            <person name="Mortazavi A."/>
            <person name="Wong G."/>
            <person name="Sternberg P.W."/>
        </authorList>
    </citation>
    <scope>NUCLEOTIDE SEQUENCE [LARGE SCALE GENOMIC DNA]</scope>
    <source>
        <strain evidence="2">MT8872</strain>
    </source>
</reference>
<dbReference type="Proteomes" id="UP000492821">
    <property type="component" value="Unassembled WGS sequence"/>
</dbReference>
<evidence type="ECO:0000313" key="2">
    <source>
        <dbReference type="Proteomes" id="UP000492821"/>
    </source>
</evidence>
<evidence type="ECO:0000313" key="3">
    <source>
        <dbReference type="WBParaSite" id="Pan_g11396.t1"/>
    </source>
</evidence>
<dbReference type="AlphaFoldDB" id="A0A7E4UQ16"/>
<feature type="transmembrane region" description="Helical" evidence="1">
    <location>
        <begin position="171"/>
        <end position="193"/>
    </location>
</feature>
<keyword evidence="1" id="KW-0812">Transmembrane</keyword>
<keyword evidence="2" id="KW-1185">Reference proteome</keyword>
<evidence type="ECO:0000256" key="1">
    <source>
        <dbReference type="SAM" id="Phobius"/>
    </source>
</evidence>
<proteinExistence type="predicted"/>
<name>A0A7E4UQ16_PANRE</name>
<keyword evidence="1" id="KW-0472">Membrane</keyword>
<accession>A0A7E4UQ16</accession>
<sequence length="234" mass="26048">MNSIAVIVNVIIACSIHGIKIAKEVEGGVQLLHTGKIELILPERLSFTVKKLDPSQNCKGDFMVCYEVTATQGEVDGEKEYYANYWQVCPPGTCALMIHRETVYGLTRKVNNDQIYGFFSDDGTMVCPRKLENNRATFTVRELPDCPVFVNGARLPKDEKEVTKGESTLKWIIISCTAVVLLILIVVVGFCIFMRCRNKPVAVNSDDGDRYVSKSVISPKTQNKPSLINTPVEI</sequence>